<protein>
    <submittedName>
        <fullName evidence="1">Four helix bundle protein</fullName>
    </submittedName>
</protein>
<dbReference type="STRING" id="702745.SAMN05421818_1365"/>
<dbReference type="PANTHER" id="PTHR38471:SF2">
    <property type="entry name" value="FOUR HELIX BUNDLE PROTEIN"/>
    <property type="match status" value="1"/>
</dbReference>
<dbReference type="InterPro" id="IPR036583">
    <property type="entry name" value="23S_rRNA_IVS_sf"/>
</dbReference>
<sequence>MKTHKDLNVWLDSRKLIVVTYQFTKDFLPKEELFGLSSQMRRASVSIASNIAEGSARQGKKEFVHFLYMALGSLAELETQYYVALDLKYTLSIDAVLESVVRIRKMLLGLIKFLKEQEEKNSF</sequence>
<gene>
    <name evidence="1" type="ORF">SAMN05421818_1365</name>
</gene>
<dbReference type="InterPro" id="IPR012657">
    <property type="entry name" value="23S_rRNA-intervening_sequence"/>
</dbReference>
<dbReference type="SUPFAM" id="SSF158446">
    <property type="entry name" value="IVS-encoded protein-like"/>
    <property type="match status" value="1"/>
</dbReference>
<name>A0A1G8GZ81_9FLAO</name>
<keyword evidence="2" id="KW-1185">Reference proteome</keyword>
<dbReference type="RefSeq" id="WP_090410451.1">
    <property type="nucleotide sequence ID" value="NZ_FNDQ01000036.1"/>
</dbReference>
<organism evidence="1 2">
    <name type="scientific">Myroides phaeus</name>
    <dbReference type="NCBI Taxonomy" id="702745"/>
    <lineage>
        <taxon>Bacteria</taxon>
        <taxon>Pseudomonadati</taxon>
        <taxon>Bacteroidota</taxon>
        <taxon>Flavobacteriia</taxon>
        <taxon>Flavobacteriales</taxon>
        <taxon>Flavobacteriaceae</taxon>
        <taxon>Myroides</taxon>
    </lineage>
</organism>
<accession>A0A1G8GZ81</accession>
<dbReference type="NCBIfam" id="TIGR02436">
    <property type="entry name" value="four helix bundle protein"/>
    <property type="match status" value="1"/>
</dbReference>
<dbReference type="Gene3D" id="1.20.1440.60">
    <property type="entry name" value="23S rRNA-intervening sequence"/>
    <property type="match status" value="1"/>
</dbReference>
<evidence type="ECO:0000313" key="1">
    <source>
        <dbReference type="EMBL" id="SDH99659.1"/>
    </source>
</evidence>
<dbReference type="PANTHER" id="PTHR38471">
    <property type="entry name" value="FOUR HELIX BUNDLE PROTEIN"/>
    <property type="match status" value="1"/>
</dbReference>
<dbReference type="Pfam" id="PF05635">
    <property type="entry name" value="23S_rRNA_IVP"/>
    <property type="match status" value="1"/>
</dbReference>
<reference evidence="2" key="1">
    <citation type="submission" date="2016-10" db="EMBL/GenBank/DDBJ databases">
        <authorList>
            <person name="Varghese N."/>
            <person name="Submissions S."/>
        </authorList>
    </citation>
    <scope>NUCLEOTIDE SEQUENCE [LARGE SCALE GENOMIC DNA]</scope>
    <source>
        <strain evidence="2">DSM 23313</strain>
    </source>
</reference>
<dbReference type="CDD" id="cd16377">
    <property type="entry name" value="23S_rRNA_IVP_like"/>
    <property type="match status" value="1"/>
</dbReference>
<dbReference type="EMBL" id="FNDQ01000036">
    <property type="protein sequence ID" value="SDH99659.1"/>
    <property type="molecule type" value="Genomic_DNA"/>
</dbReference>
<proteinExistence type="predicted"/>
<evidence type="ECO:0000313" key="2">
    <source>
        <dbReference type="Proteomes" id="UP000243588"/>
    </source>
</evidence>
<dbReference type="Proteomes" id="UP000243588">
    <property type="component" value="Unassembled WGS sequence"/>
</dbReference>
<dbReference type="AlphaFoldDB" id="A0A1G8GZ81"/>